<name>A0A4S8QL60_9ACTN</name>
<feature type="transmembrane region" description="Helical" evidence="1">
    <location>
        <begin position="56"/>
        <end position="76"/>
    </location>
</feature>
<evidence type="ECO:0000313" key="2">
    <source>
        <dbReference type="EMBL" id="THV42159.1"/>
    </source>
</evidence>
<evidence type="ECO:0008006" key="4">
    <source>
        <dbReference type="Google" id="ProtNLM"/>
    </source>
</evidence>
<gene>
    <name evidence="2" type="ORF">FAB82_07935</name>
</gene>
<organism evidence="2 3">
    <name type="scientific">Glycomyces buryatensis</name>
    <dbReference type="NCBI Taxonomy" id="2570927"/>
    <lineage>
        <taxon>Bacteria</taxon>
        <taxon>Bacillati</taxon>
        <taxon>Actinomycetota</taxon>
        <taxon>Actinomycetes</taxon>
        <taxon>Glycomycetales</taxon>
        <taxon>Glycomycetaceae</taxon>
        <taxon>Glycomyces</taxon>
    </lineage>
</organism>
<keyword evidence="1" id="KW-0812">Transmembrane</keyword>
<sequence>MADWFDDRIIDAGRLPLFCFFAGMMVGFLFIRLSVRMIRANVSWWPGNVTPGGTHVHHMVFGLGFMVVGGVAGLAVPDDFEGWTAAAAALFGIGTALVIDELALILHLDDVYWSEQGRISVDAVFGIIAVTALLLLGLHPFFGFEPDEEASGIWQAWPLLIGLGLAVVTVLKGKIWTAVFGVFMLLPLLLGAIRLARPQSPWARWRYRPDRPRGARKSHRALQRENRLRRPVNQLKNRLEDLVAGRLRQ</sequence>
<accession>A0A4S8QL60</accession>
<dbReference type="OrthoDB" id="8535577at2"/>
<dbReference type="AlphaFoldDB" id="A0A4S8QL60"/>
<feature type="transmembrane region" description="Helical" evidence="1">
    <location>
        <begin position="154"/>
        <end position="171"/>
    </location>
</feature>
<comment type="caution">
    <text evidence="2">The sequence shown here is derived from an EMBL/GenBank/DDBJ whole genome shotgun (WGS) entry which is preliminary data.</text>
</comment>
<feature type="transmembrane region" description="Helical" evidence="1">
    <location>
        <begin position="119"/>
        <end position="142"/>
    </location>
</feature>
<feature type="transmembrane region" description="Helical" evidence="1">
    <location>
        <begin position="82"/>
        <end position="107"/>
    </location>
</feature>
<proteinExistence type="predicted"/>
<reference evidence="3" key="1">
    <citation type="submission" date="2019-04" db="EMBL/GenBank/DDBJ databases">
        <title>Nocardioides xinjiangensis sp. nov.</title>
        <authorList>
            <person name="Liu S."/>
        </authorList>
    </citation>
    <scope>NUCLEOTIDE SEQUENCE [LARGE SCALE GENOMIC DNA]</scope>
    <source>
        <strain evidence="3">18</strain>
    </source>
</reference>
<dbReference type="Proteomes" id="UP000308760">
    <property type="component" value="Unassembled WGS sequence"/>
</dbReference>
<protein>
    <recommendedName>
        <fullName evidence="4">Integral membrane protein</fullName>
    </recommendedName>
</protein>
<reference evidence="2 3" key="2">
    <citation type="submission" date="2019-05" db="EMBL/GenBank/DDBJ databases">
        <title>Glycomyces buryatensis sp. nov.</title>
        <authorList>
            <person name="Nikitina E."/>
        </authorList>
    </citation>
    <scope>NUCLEOTIDE SEQUENCE [LARGE SCALE GENOMIC DNA]</scope>
    <source>
        <strain evidence="2 3">18</strain>
    </source>
</reference>
<dbReference type="EMBL" id="STGY01000029">
    <property type="protein sequence ID" value="THV42159.1"/>
    <property type="molecule type" value="Genomic_DNA"/>
</dbReference>
<evidence type="ECO:0000313" key="3">
    <source>
        <dbReference type="Proteomes" id="UP000308760"/>
    </source>
</evidence>
<dbReference type="RefSeq" id="WP_136534004.1">
    <property type="nucleotide sequence ID" value="NZ_STGY01000029.1"/>
</dbReference>
<evidence type="ECO:0000256" key="1">
    <source>
        <dbReference type="SAM" id="Phobius"/>
    </source>
</evidence>
<keyword evidence="1" id="KW-1133">Transmembrane helix</keyword>
<feature type="transmembrane region" description="Helical" evidence="1">
    <location>
        <begin position="178"/>
        <end position="196"/>
    </location>
</feature>
<feature type="transmembrane region" description="Helical" evidence="1">
    <location>
        <begin position="15"/>
        <end position="35"/>
    </location>
</feature>
<keyword evidence="1" id="KW-0472">Membrane</keyword>
<keyword evidence="3" id="KW-1185">Reference proteome</keyword>